<dbReference type="Gene3D" id="1.10.287.10">
    <property type="entry name" value="S15/NS1, RNA-binding"/>
    <property type="match status" value="1"/>
</dbReference>
<dbReference type="GO" id="GO:0022627">
    <property type="term" value="C:cytosolic small ribosomal subunit"/>
    <property type="evidence" value="ECO:0007669"/>
    <property type="project" value="TreeGrafter"/>
</dbReference>
<gene>
    <name evidence="4" type="primary">rps15</name>
    <name evidence="8" type="ORF">ENT52_03045</name>
</gene>
<evidence type="ECO:0000259" key="7">
    <source>
        <dbReference type="SMART" id="SM01386"/>
    </source>
</evidence>
<dbReference type="GO" id="GO:0006412">
    <property type="term" value="P:translation"/>
    <property type="evidence" value="ECO:0007669"/>
    <property type="project" value="UniProtKB-UniRule"/>
</dbReference>
<dbReference type="InterPro" id="IPR000589">
    <property type="entry name" value="Ribosomal_uS15"/>
</dbReference>
<dbReference type="Gene3D" id="4.10.860.130">
    <property type="match status" value="1"/>
</dbReference>
<dbReference type="GO" id="GO:0003735">
    <property type="term" value="F:structural constituent of ribosome"/>
    <property type="evidence" value="ECO:0007669"/>
    <property type="project" value="InterPro"/>
</dbReference>
<dbReference type="InterPro" id="IPR009068">
    <property type="entry name" value="uS15_NS1_RNA-bd_sf"/>
</dbReference>
<organism evidence="8">
    <name type="scientific">Archaeoglobus fulgidus</name>
    <dbReference type="NCBI Taxonomy" id="2234"/>
    <lineage>
        <taxon>Archaea</taxon>
        <taxon>Methanobacteriati</taxon>
        <taxon>Methanobacteriota</taxon>
        <taxon>Archaeoglobi</taxon>
        <taxon>Archaeoglobales</taxon>
        <taxon>Archaeoglobaceae</taxon>
        <taxon>Archaeoglobus</taxon>
    </lineage>
</organism>
<evidence type="ECO:0000313" key="8">
    <source>
        <dbReference type="EMBL" id="HGT82683.1"/>
    </source>
</evidence>
<accession>A0A7J3M1E5</accession>
<name>A0A7J3M1E5_ARCFL</name>
<reference evidence="8" key="1">
    <citation type="journal article" date="2020" name="mSystems">
        <title>Genome- and Community-Level Interaction Insights into Carbon Utilization and Element Cycling Functions of Hydrothermarchaeota in Hydrothermal Sediment.</title>
        <authorList>
            <person name="Zhou Z."/>
            <person name="Liu Y."/>
            <person name="Xu W."/>
            <person name="Pan J."/>
            <person name="Luo Z.H."/>
            <person name="Li M."/>
        </authorList>
    </citation>
    <scope>NUCLEOTIDE SEQUENCE [LARGE SCALE GENOMIC DNA]</scope>
    <source>
        <strain evidence="8">SpSt-587</strain>
    </source>
</reference>
<comment type="subunit">
    <text evidence="4">Part of the 30S ribosomal subunit.</text>
</comment>
<protein>
    <recommendedName>
        <fullName evidence="4">Small ribosomal subunit protein uS15</fullName>
    </recommendedName>
</protein>
<keyword evidence="3 4" id="KW-0687">Ribonucleoprotein</keyword>
<dbReference type="Pfam" id="PF08069">
    <property type="entry name" value="Ribosomal_S13_N"/>
    <property type="match status" value="1"/>
</dbReference>
<dbReference type="AlphaFoldDB" id="A0A7J3M1E5"/>
<dbReference type="HAMAP" id="MF_01343_A">
    <property type="entry name" value="Ribosomal_uS15_A"/>
    <property type="match status" value="1"/>
</dbReference>
<proteinExistence type="inferred from homology"/>
<feature type="compositionally biased region" description="Basic residues" evidence="6">
    <location>
        <begin position="1"/>
        <end position="19"/>
    </location>
</feature>
<evidence type="ECO:0000256" key="1">
    <source>
        <dbReference type="ARBA" id="ARBA00008434"/>
    </source>
</evidence>
<feature type="domain" description="Small ribosomal subunit protein uS15 N-terminal" evidence="7">
    <location>
        <begin position="1"/>
        <end position="60"/>
    </location>
</feature>
<dbReference type="PANTHER" id="PTHR11885:SF6">
    <property type="entry name" value="SMALL RIBOSOMAL SUBUNIT PROTEIN US15"/>
    <property type="match status" value="1"/>
</dbReference>
<evidence type="ECO:0000256" key="2">
    <source>
        <dbReference type="ARBA" id="ARBA00022980"/>
    </source>
</evidence>
<evidence type="ECO:0000256" key="5">
    <source>
        <dbReference type="RuleBase" id="RU003919"/>
    </source>
</evidence>
<dbReference type="GO" id="GO:0070181">
    <property type="term" value="F:small ribosomal subunit rRNA binding"/>
    <property type="evidence" value="ECO:0007669"/>
    <property type="project" value="TreeGrafter"/>
</dbReference>
<dbReference type="SUPFAM" id="SSF47060">
    <property type="entry name" value="S15/NS1 RNA-binding domain"/>
    <property type="match status" value="1"/>
</dbReference>
<dbReference type="Pfam" id="PF00312">
    <property type="entry name" value="Ribosomal_S15"/>
    <property type="match status" value="1"/>
</dbReference>
<comment type="similarity">
    <text evidence="1 4 5">Belongs to the universal ribosomal protein uS15 family.</text>
</comment>
<evidence type="ECO:0000256" key="6">
    <source>
        <dbReference type="SAM" id="MobiDB-lite"/>
    </source>
</evidence>
<keyword evidence="2 4" id="KW-0689">Ribosomal protein</keyword>
<dbReference type="SMART" id="SM01387">
    <property type="entry name" value="Ribosomal_S15"/>
    <property type="match status" value="1"/>
</dbReference>
<dbReference type="EMBL" id="DSYZ01000069">
    <property type="protein sequence ID" value="HGT82683.1"/>
    <property type="molecule type" value="Genomic_DNA"/>
</dbReference>
<evidence type="ECO:0000256" key="3">
    <source>
        <dbReference type="ARBA" id="ARBA00023274"/>
    </source>
</evidence>
<evidence type="ECO:0000256" key="4">
    <source>
        <dbReference type="HAMAP-Rule" id="MF_01343"/>
    </source>
</evidence>
<dbReference type="PROSITE" id="PS00362">
    <property type="entry name" value="RIBOSOMAL_S15"/>
    <property type="match status" value="1"/>
</dbReference>
<dbReference type="InterPro" id="IPR023029">
    <property type="entry name" value="Ribosomal_uS15_arc_euk"/>
</dbReference>
<dbReference type="PANTHER" id="PTHR11885">
    <property type="entry name" value="RIBOSOMAL PROTEIN S15P/S13E"/>
    <property type="match status" value="1"/>
</dbReference>
<dbReference type="CDD" id="cd00353">
    <property type="entry name" value="Ribosomal_S15p_S13e"/>
    <property type="match status" value="1"/>
</dbReference>
<sequence>MARMHKSRRGKSGSKKIHRTQPPEWVELSAEEVEKKIVELYNEGYEPSMIGMILRDRFGVPSVRQVTGKKLVEILSESGIKPKYPEDLKALIKKALKLRRHLEVHKKDLHNRRGLQLIEAKIWRLSNYYKEKGYLPADWSYDPEKLRVELS</sequence>
<comment type="caution">
    <text evidence="8">The sequence shown here is derived from an EMBL/GenBank/DDBJ whole genome shotgun (WGS) entry which is preliminary data.</text>
</comment>
<feature type="region of interest" description="Disordered" evidence="6">
    <location>
        <begin position="1"/>
        <end position="23"/>
    </location>
</feature>
<dbReference type="NCBIfam" id="NF006331">
    <property type="entry name" value="PRK08561.1"/>
    <property type="match status" value="1"/>
</dbReference>
<dbReference type="SMART" id="SM01386">
    <property type="entry name" value="Ribosomal_S13_N"/>
    <property type="match status" value="1"/>
</dbReference>
<dbReference type="InterPro" id="IPR012606">
    <property type="entry name" value="Ribosomal_uS15_N"/>
</dbReference>